<dbReference type="OrthoDB" id="487201at2"/>
<evidence type="ECO:0000256" key="1">
    <source>
        <dbReference type="SAM" id="SignalP"/>
    </source>
</evidence>
<dbReference type="HOGENOM" id="CLU_139214_1_0_3"/>
<evidence type="ECO:0000313" key="2">
    <source>
        <dbReference type="EMBL" id="ACC80205.1"/>
    </source>
</evidence>
<gene>
    <name evidence="2" type="ordered locus">Npun_R1515</name>
</gene>
<evidence type="ECO:0000313" key="3">
    <source>
        <dbReference type="Proteomes" id="UP000001191"/>
    </source>
</evidence>
<accession>B2IZS5</accession>
<dbReference type="RefSeq" id="WP_012408223.1">
    <property type="nucleotide sequence ID" value="NC_010628.1"/>
</dbReference>
<keyword evidence="1" id="KW-0732">Signal</keyword>
<dbReference type="EMBL" id="CP001037">
    <property type="protein sequence ID" value="ACC80205.1"/>
    <property type="molecule type" value="Genomic_DNA"/>
</dbReference>
<reference evidence="2 3" key="2">
    <citation type="journal article" date="2013" name="Plant Physiol.">
        <title>A Nostoc punctiforme Sugar Transporter Necessary to Establish a Cyanobacterium-Plant Symbiosis.</title>
        <authorList>
            <person name="Ekman M."/>
            <person name="Picossi S."/>
            <person name="Campbell E.L."/>
            <person name="Meeks J.C."/>
            <person name="Flores E."/>
        </authorList>
    </citation>
    <scope>NUCLEOTIDE SEQUENCE [LARGE SCALE GENOMIC DNA]</scope>
    <source>
        <strain evidence="3">ATCC 29133 / PCC 73102</strain>
    </source>
</reference>
<dbReference type="eggNOG" id="ENOG5033E5C">
    <property type="taxonomic scope" value="Bacteria"/>
</dbReference>
<dbReference type="KEGG" id="npu:Npun_R1515"/>
<protein>
    <submittedName>
        <fullName evidence="2">Uncharacterized protein</fullName>
    </submittedName>
</protein>
<dbReference type="AlphaFoldDB" id="B2IZS5"/>
<organism evidence="2 3">
    <name type="scientific">Nostoc punctiforme (strain ATCC 29133 / PCC 73102)</name>
    <dbReference type="NCBI Taxonomy" id="63737"/>
    <lineage>
        <taxon>Bacteria</taxon>
        <taxon>Bacillati</taxon>
        <taxon>Cyanobacteriota</taxon>
        <taxon>Cyanophyceae</taxon>
        <taxon>Nostocales</taxon>
        <taxon>Nostocaceae</taxon>
        <taxon>Nostoc</taxon>
    </lineage>
</organism>
<dbReference type="Proteomes" id="UP000001191">
    <property type="component" value="Chromosome"/>
</dbReference>
<proteinExistence type="predicted"/>
<reference evidence="3" key="1">
    <citation type="submission" date="2008-04" db="EMBL/GenBank/DDBJ databases">
        <title>Complete sequence of chromosome of Nostoc punctiforme ATCC 29133.</title>
        <authorList>
            <consortium name="US DOE Joint Genome Institute"/>
            <person name="Copeland A."/>
            <person name="Lucas S."/>
            <person name="Lapidus A."/>
            <person name="Glavina del Rio T."/>
            <person name="Dalin E."/>
            <person name="Tice H."/>
            <person name="Pitluck S."/>
            <person name="Chain P."/>
            <person name="Malfatti S."/>
            <person name="Shin M."/>
            <person name="Vergez L."/>
            <person name="Schmutz J."/>
            <person name="Larimer F."/>
            <person name="Land M."/>
            <person name="Hauser L."/>
            <person name="Kyrpides N."/>
            <person name="Kim E."/>
            <person name="Meeks J.C."/>
            <person name="Elhai J."/>
            <person name="Campbell E.L."/>
            <person name="Thiel T."/>
            <person name="Longmire J."/>
            <person name="Potts M."/>
            <person name="Atlas R."/>
        </authorList>
    </citation>
    <scope>NUCLEOTIDE SEQUENCE [LARGE SCALE GENOMIC DNA]</scope>
    <source>
        <strain evidence="3">ATCC 29133 / PCC 73102</strain>
    </source>
</reference>
<dbReference type="EnsemblBacteria" id="ACC80205">
    <property type="protein sequence ID" value="ACC80205"/>
    <property type="gene ID" value="Npun_R1515"/>
</dbReference>
<feature type="chain" id="PRO_5002779029" evidence="1">
    <location>
        <begin position="30"/>
        <end position="123"/>
    </location>
</feature>
<name>B2IZS5_NOSP7</name>
<feature type="signal peptide" evidence="1">
    <location>
        <begin position="1"/>
        <end position="29"/>
    </location>
</feature>
<dbReference type="STRING" id="63737.Npun_R1515"/>
<sequence length="123" mass="13972">MFSKVVRNTVLVTTLAFPIVPLTSQNALANDIRDFLVYNNNELEITQLYVSSAKSRYWGNNILNSDIVNGSFDMITFGNSSNQCTYDVKAIYSDGTYDLMRQANLCSTYGITFYGHRGDYQEY</sequence>
<keyword evidence="3" id="KW-1185">Reference proteome</keyword>